<name>A0ACB9RQ36_9MYRT</name>
<organism evidence="1 2">
    <name type="scientific">Melastoma candidum</name>
    <dbReference type="NCBI Taxonomy" id="119954"/>
    <lineage>
        <taxon>Eukaryota</taxon>
        <taxon>Viridiplantae</taxon>
        <taxon>Streptophyta</taxon>
        <taxon>Embryophyta</taxon>
        <taxon>Tracheophyta</taxon>
        <taxon>Spermatophyta</taxon>
        <taxon>Magnoliopsida</taxon>
        <taxon>eudicotyledons</taxon>
        <taxon>Gunneridae</taxon>
        <taxon>Pentapetalae</taxon>
        <taxon>rosids</taxon>
        <taxon>malvids</taxon>
        <taxon>Myrtales</taxon>
        <taxon>Melastomataceae</taxon>
        <taxon>Melastomatoideae</taxon>
        <taxon>Melastomateae</taxon>
        <taxon>Melastoma</taxon>
    </lineage>
</organism>
<proteinExistence type="predicted"/>
<dbReference type="EMBL" id="CM042882">
    <property type="protein sequence ID" value="KAI4380336.1"/>
    <property type="molecule type" value="Genomic_DNA"/>
</dbReference>
<evidence type="ECO:0000313" key="1">
    <source>
        <dbReference type="EMBL" id="KAI4380336.1"/>
    </source>
</evidence>
<comment type="caution">
    <text evidence="1">The sequence shown here is derived from an EMBL/GenBank/DDBJ whole genome shotgun (WGS) entry which is preliminary data.</text>
</comment>
<sequence>MTIVPYEANDQSPTHHMLLENSTCKGKWSSWFLTSSVRKFADCQNLGLILSVGKSTTIQKHGQLHCQWFGVGTLLVCATVAAPRIDSFISSSQRSSLGMCRRCGDLRLITCTNCRGVRLLKAEGLTRTGVLVDLYETVWGGLGWEDRGMLEVPRRRKLPLPGLSRQTMIFIQGTLKLRLQESAFKVHRGRFAVEVETLIREKHWGCKLPWHGGAIHAWMCSCSCFTFSNPLLPPCSSLQHIQK</sequence>
<reference evidence="2" key="1">
    <citation type="journal article" date="2023" name="Front. Plant Sci.">
        <title>Chromosomal-level genome assembly of Melastoma candidum provides insights into trichome evolution.</title>
        <authorList>
            <person name="Zhong Y."/>
            <person name="Wu W."/>
            <person name="Sun C."/>
            <person name="Zou P."/>
            <person name="Liu Y."/>
            <person name="Dai S."/>
            <person name="Zhou R."/>
        </authorList>
    </citation>
    <scope>NUCLEOTIDE SEQUENCE [LARGE SCALE GENOMIC DNA]</scope>
</reference>
<keyword evidence="2" id="KW-1185">Reference proteome</keyword>
<accession>A0ACB9RQ36</accession>
<protein>
    <submittedName>
        <fullName evidence="1">Uncharacterized protein</fullName>
    </submittedName>
</protein>
<evidence type="ECO:0000313" key="2">
    <source>
        <dbReference type="Proteomes" id="UP001057402"/>
    </source>
</evidence>
<gene>
    <name evidence="1" type="ORF">MLD38_006537</name>
</gene>
<dbReference type="Proteomes" id="UP001057402">
    <property type="component" value="Chromosome 3"/>
</dbReference>